<feature type="region of interest" description="Disordered" evidence="1">
    <location>
        <begin position="27"/>
        <end position="48"/>
    </location>
</feature>
<evidence type="ECO:0000313" key="5">
    <source>
        <dbReference type="Proteomes" id="UP000664167"/>
    </source>
</evidence>
<dbReference type="RefSeq" id="WP_206968941.1">
    <property type="nucleotide sequence ID" value="NZ_JAFLRJ010000492.1"/>
</dbReference>
<sequence length="306" mass="30984">MRKAFTVSAIAVAASLAVAVPATAFAADGSPAPSPVVSTSTGTQTDQQQEAVQVRLSQSSGKPGDKVTVTVKTSGKADKVSVSSDGLQDIQVAQASKTGDTWIATATIAKNAKFGTYQVNAIANFPDTAQQASATLSVNTDPIVKPDPAKASMSLSTDGGKPGDKVDVTIKGATGSTGTNASVESDAFGGKVALQKSGENTWHGTATVSKNTKSGYYRVDGYVGKTRIDSAKFGVANDVAHHTDHNKVAPLNPTHHKTPRGSVNTGQAPAASSHDGINTGMIAGASALGIAALAGSVALRRRRTNG</sequence>
<keyword evidence="5" id="KW-1185">Reference proteome</keyword>
<keyword evidence="3" id="KW-0732">Signal</keyword>
<evidence type="ECO:0008006" key="6">
    <source>
        <dbReference type="Google" id="ProtNLM"/>
    </source>
</evidence>
<dbReference type="Proteomes" id="UP000664167">
    <property type="component" value="Unassembled WGS sequence"/>
</dbReference>
<accession>A0A939FH86</accession>
<evidence type="ECO:0000256" key="2">
    <source>
        <dbReference type="SAM" id="Phobius"/>
    </source>
</evidence>
<evidence type="ECO:0000256" key="1">
    <source>
        <dbReference type="SAM" id="MobiDB-lite"/>
    </source>
</evidence>
<feature type="transmembrane region" description="Helical" evidence="2">
    <location>
        <begin position="280"/>
        <end position="299"/>
    </location>
</feature>
<gene>
    <name evidence="4" type="ORF">J0695_35755</name>
</gene>
<keyword evidence="2" id="KW-0812">Transmembrane</keyword>
<reference evidence="4" key="1">
    <citation type="submission" date="2021-03" db="EMBL/GenBank/DDBJ databases">
        <title>Streptomyces poriferae sp. nov., a novel marine sponge-derived Actinobacteria species with anti-MRSA activity.</title>
        <authorList>
            <person name="Sandoval-Powers M."/>
            <person name="Kralova S."/>
            <person name="Nguyen G.-S."/>
            <person name="Fawwal D."/>
            <person name="Degnes K."/>
            <person name="Klinkenberg G."/>
            <person name="Sletta H."/>
            <person name="Wentzel A."/>
            <person name="Liles M.R."/>
        </authorList>
    </citation>
    <scope>NUCLEOTIDE SEQUENCE</scope>
    <source>
        <strain evidence="4">DSM 41794</strain>
    </source>
</reference>
<evidence type="ECO:0000256" key="3">
    <source>
        <dbReference type="SAM" id="SignalP"/>
    </source>
</evidence>
<keyword evidence="2" id="KW-0472">Membrane</keyword>
<name>A0A939FH86_9ACTN</name>
<protein>
    <recommendedName>
        <fullName evidence="6">Gram-positive cocci surface proteins LPxTG domain-containing protein</fullName>
    </recommendedName>
</protein>
<dbReference type="EMBL" id="JAFLRJ010000492">
    <property type="protein sequence ID" value="MBO0517080.1"/>
    <property type="molecule type" value="Genomic_DNA"/>
</dbReference>
<organism evidence="4 5">
    <name type="scientific">Streptomyces beijiangensis</name>
    <dbReference type="NCBI Taxonomy" id="163361"/>
    <lineage>
        <taxon>Bacteria</taxon>
        <taxon>Bacillati</taxon>
        <taxon>Actinomycetota</taxon>
        <taxon>Actinomycetes</taxon>
        <taxon>Kitasatosporales</taxon>
        <taxon>Streptomycetaceae</taxon>
        <taxon>Streptomyces</taxon>
    </lineage>
</organism>
<feature type="chain" id="PRO_5037970664" description="Gram-positive cocci surface proteins LPxTG domain-containing protein" evidence="3">
    <location>
        <begin position="27"/>
        <end position="306"/>
    </location>
</feature>
<dbReference type="AlphaFoldDB" id="A0A939FH86"/>
<keyword evidence="2" id="KW-1133">Transmembrane helix</keyword>
<feature type="region of interest" description="Disordered" evidence="1">
    <location>
        <begin position="245"/>
        <end position="275"/>
    </location>
</feature>
<proteinExistence type="predicted"/>
<feature type="signal peptide" evidence="3">
    <location>
        <begin position="1"/>
        <end position="26"/>
    </location>
</feature>
<comment type="caution">
    <text evidence="4">The sequence shown here is derived from an EMBL/GenBank/DDBJ whole genome shotgun (WGS) entry which is preliminary data.</text>
</comment>
<evidence type="ECO:0000313" key="4">
    <source>
        <dbReference type="EMBL" id="MBO0517080.1"/>
    </source>
</evidence>